<feature type="transmembrane region" description="Helical" evidence="1">
    <location>
        <begin position="266"/>
        <end position="283"/>
    </location>
</feature>
<evidence type="ECO:0000313" key="3">
    <source>
        <dbReference type="EMBL" id="MDO3381779.1"/>
    </source>
</evidence>
<keyword evidence="1" id="KW-0812">Transmembrane</keyword>
<feature type="signal peptide" evidence="2">
    <location>
        <begin position="1"/>
        <end position="20"/>
    </location>
</feature>
<keyword evidence="1" id="KW-1133">Transmembrane helix</keyword>
<sequence length="287" mass="28987">MKLSRLSLLAACLGASAAQAAVVITPTTLTTTEDGGNVQYQVVLDSPPDAGEIVTVTPDSQDTSEGSVSGPINFTDADWDTPQYITITPGASGDGNDGDVMYNVDNNSTSTGGAYPAGPVAEDSVTITNQNIDGVVAIIVEPSSGLWITEGTSQIITVSAGTDITPSADVTVGLSTASGEASIAVGSVVLTAGNSYSATFEITAIDDALVDGDLAFTITTASSTSADAAYNGIDPTDITGFAVDNDSVIAPPPPGPAVALPIMNQVGQFILIALLAAFGLRSLRRRK</sequence>
<keyword evidence="2" id="KW-0732">Signal</keyword>
<dbReference type="Proteomes" id="UP001168380">
    <property type="component" value="Unassembled WGS sequence"/>
</dbReference>
<proteinExistence type="predicted"/>
<name>A0ABT8TCE2_9GAMM</name>
<organism evidence="3 4">
    <name type="scientific">Gilvimarinus algae</name>
    <dbReference type="NCBI Taxonomy" id="3058037"/>
    <lineage>
        <taxon>Bacteria</taxon>
        <taxon>Pseudomonadati</taxon>
        <taxon>Pseudomonadota</taxon>
        <taxon>Gammaproteobacteria</taxon>
        <taxon>Cellvibrionales</taxon>
        <taxon>Cellvibrionaceae</taxon>
        <taxon>Gilvimarinus</taxon>
    </lineage>
</organism>
<accession>A0ABT8TCE2</accession>
<gene>
    <name evidence="3" type="ORF">QWI16_06295</name>
</gene>
<keyword evidence="4" id="KW-1185">Reference proteome</keyword>
<evidence type="ECO:0000256" key="2">
    <source>
        <dbReference type="SAM" id="SignalP"/>
    </source>
</evidence>
<comment type="caution">
    <text evidence="3">The sequence shown here is derived from an EMBL/GenBank/DDBJ whole genome shotgun (WGS) entry which is preliminary data.</text>
</comment>
<evidence type="ECO:0008006" key="5">
    <source>
        <dbReference type="Google" id="ProtNLM"/>
    </source>
</evidence>
<protein>
    <recommendedName>
        <fullName evidence="5">IPTL-CTERM protein sorting domain-containing protein</fullName>
    </recommendedName>
</protein>
<keyword evidence="1" id="KW-0472">Membrane</keyword>
<dbReference type="RefSeq" id="WP_302711935.1">
    <property type="nucleotide sequence ID" value="NZ_JAULRT010000046.1"/>
</dbReference>
<evidence type="ECO:0000313" key="4">
    <source>
        <dbReference type="Proteomes" id="UP001168380"/>
    </source>
</evidence>
<reference evidence="3" key="1">
    <citation type="submission" date="2023-07" db="EMBL/GenBank/DDBJ databases">
        <title>Gilvimarinus algae sp. nov., isolated from the surface of Kelp.</title>
        <authorList>
            <person name="Sun Y.Y."/>
            <person name="Gong Y."/>
            <person name="Du Z.J."/>
        </authorList>
    </citation>
    <scope>NUCLEOTIDE SEQUENCE</scope>
    <source>
        <strain evidence="3">SDUM040014</strain>
    </source>
</reference>
<feature type="chain" id="PRO_5046863728" description="IPTL-CTERM protein sorting domain-containing protein" evidence="2">
    <location>
        <begin position="21"/>
        <end position="287"/>
    </location>
</feature>
<dbReference type="EMBL" id="JAULRT010000046">
    <property type="protein sequence ID" value="MDO3381779.1"/>
    <property type="molecule type" value="Genomic_DNA"/>
</dbReference>
<evidence type="ECO:0000256" key="1">
    <source>
        <dbReference type="SAM" id="Phobius"/>
    </source>
</evidence>